<gene>
    <name evidence="2" type="ORF">MJ956_00225</name>
</gene>
<protein>
    <recommendedName>
        <fullName evidence="4">DUF4169 domain-containing protein</fullName>
    </recommendedName>
</protein>
<dbReference type="AlphaFoldDB" id="A0A9X2H1K1"/>
<reference evidence="2" key="1">
    <citation type="submission" date="2022-03" db="EMBL/GenBank/DDBJ databases">
        <title>Aurantimonas Liuensis sp. Nov., isolated from the hadal seawater of the Mariana Trench.</title>
        <authorList>
            <person name="Liu R."/>
        </authorList>
    </citation>
    <scope>NUCLEOTIDE SEQUENCE</scope>
    <source>
        <strain evidence="2">LRZ36</strain>
    </source>
</reference>
<evidence type="ECO:0008006" key="4">
    <source>
        <dbReference type="Google" id="ProtNLM"/>
    </source>
</evidence>
<evidence type="ECO:0000313" key="2">
    <source>
        <dbReference type="EMBL" id="MCP3053572.1"/>
    </source>
</evidence>
<sequence>MSDGGTAGDKQKSRRQQRLEAQLRQNLRRRKDQARARRDENAEHRADDATETGFNSSSAPADEPK</sequence>
<dbReference type="Proteomes" id="UP001155220">
    <property type="component" value="Unassembled WGS sequence"/>
</dbReference>
<accession>A0A9X2H1K1</accession>
<evidence type="ECO:0000256" key="1">
    <source>
        <dbReference type="SAM" id="MobiDB-lite"/>
    </source>
</evidence>
<keyword evidence="3" id="KW-1185">Reference proteome</keyword>
<comment type="caution">
    <text evidence="2">The sequence shown here is derived from an EMBL/GenBank/DDBJ whole genome shotgun (WGS) entry which is preliminary data.</text>
</comment>
<dbReference type="EMBL" id="JALHBS010000001">
    <property type="protein sequence ID" value="MCP3053572.1"/>
    <property type="molecule type" value="Genomic_DNA"/>
</dbReference>
<proteinExistence type="predicted"/>
<name>A0A9X2H1K1_9HYPH</name>
<feature type="region of interest" description="Disordered" evidence="1">
    <location>
        <begin position="1"/>
        <end position="65"/>
    </location>
</feature>
<organism evidence="2 3">
    <name type="scientific">Aurantimonas marianensis</name>
    <dbReference type="NCBI Taxonomy" id="2920428"/>
    <lineage>
        <taxon>Bacteria</taxon>
        <taxon>Pseudomonadati</taxon>
        <taxon>Pseudomonadota</taxon>
        <taxon>Alphaproteobacteria</taxon>
        <taxon>Hyphomicrobiales</taxon>
        <taxon>Aurantimonadaceae</taxon>
        <taxon>Aurantimonas</taxon>
    </lineage>
</organism>
<evidence type="ECO:0000313" key="3">
    <source>
        <dbReference type="Proteomes" id="UP001155220"/>
    </source>
</evidence>
<feature type="compositionally biased region" description="Basic and acidic residues" evidence="1">
    <location>
        <begin position="33"/>
        <end position="48"/>
    </location>
</feature>
<dbReference type="RefSeq" id="WP_253962468.1">
    <property type="nucleotide sequence ID" value="NZ_JALHBS010000001.1"/>
</dbReference>